<evidence type="ECO:0000313" key="2">
    <source>
        <dbReference type="Proteomes" id="UP001396334"/>
    </source>
</evidence>
<accession>A0ABR2S2P6</accession>
<comment type="caution">
    <text evidence="1">The sequence shown here is derived from an EMBL/GenBank/DDBJ whole genome shotgun (WGS) entry which is preliminary data.</text>
</comment>
<dbReference type="EMBL" id="JBBPBN010000017">
    <property type="protein sequence ID" value="KAK9019204.1"/>
    <property type="molecule type" value="Genomic_DNA"/>
</dbReference>
<proteinExistence type="predicted"/>
<protein>
    <submittedName>
        <fullName evidence="1">Uncharacterized protein</fullName>
    </submittedName>
</protein>
<sequence>MVCNGSEYLFTDLNGQQVAVEQRRITSVPSRSNEWKKAIGKAELQFSGSIRRRIGGMMAAKGGFVLALA</sequence>
<reference evidence="1 2" key="1">
    <citation type="journal article" date="2024" name="G3 (Bethesda)">
        <title>Genome assembly of Hibiscus sabdariffa L. provides insights into metabolisms of medicinal natural products.</title>
        <authorList>
            <person name="Kim T."/>
        </authorList>
    </citation>
    <scope>NUCLEOTIDE SEQUENCE [LARGE SCALE GENOMIC DNA]</scope>
    <source>
        <strain evidence="1">TK-2024</strain>
        <tissue evidence="1">Old leaves</tissue>
    </source>
</reference>
<name>A0ABR2S2P6_9ROSI</name>
<organism evidence="1 2">
    <name type="scientific">Hibiscus sabdariffa</name>
    <name type="common">roselle</name>
    <dbReference type="NCBI Taxonomy" id="183260"/>
    <lineage>
        <taxon>Eukaryota</taxon>
        <taxon>Viridiplantae</taxon>
        <taxon>Streptophyta</taxon>
        <taxon>Embryophyta</taxon>
        <taxon>Tracheophyta</taxon>
        <taxon>Spermatophyta</taxon>
        <taxon>Magnoliopsida</taxon>
        <taxon>eudicotyledons</taxon>
        <taxon>Gunneridae</taxon>
        <taxon>Pentapetalae</taxon>
        <taxon>rosids</taxon>
        <taxon>malvids</taxon>
        <taxon>Malvales</taxon>
        <taxon>Malvaceae</taxon>
        <taxon>Malvoideae</taxon>
        <taxon>Hibiscus</taxon>
    </lineage>
</organism>
<keyword evidence="2" id="KW-1185">Reference proteome</keyword>
<gene>
    <name evidence="1" type="ORF">V6N11_053730</name>
</gene>
<evidence type="ECO:0000313" key="1">
    <source>
        <dbReference type="EMBL" id="KAK9019204.1"/>
    </source>
</evidence>
<dbReference type="Proteomes" id="UP001396334">
    <property type="component" value="Unassembled WGS sequence"/>
</dbReference>